<dbReference type="InterPro" id="IPR043148">
    <property type="entry name" value="TagF_C"/>
</dbReference>
<keyword evidence="2" id="KW-1185">Reference proteome</keyword>
<organism evidence="1 2">
    <name type="scientific">Kitasatospora xanthocidica</name>
    <dbReference type="NCBI Taxonomy" id="83382"/>
    <lineage>
        <taxon>Bacteria</taxon>
        <taxon>Bacillati</taxon>
        <taxon>Actinomycetota</taxon>
        <taxon>Actinomycetes</taxon>
        <taxon>Kitasatosporales</taxon>
        <taxon>Streptomycetaceae</taxon>
        <taxon>Kitasatospora</taxon>
    </lineage>
</organism>
<dbReference type="Proteomes" id="UP000263377">
    <property type="component" value="Unassembled WGS sequence"/>
</dbReference>
<evidence type="ECO:0000313" key="2">
    <source>
        <dbReference type="Proteomes" id="UP000263377"/>
    </source>
</evidence>
<evidence type="ECO:0008006" key="3">
    <source>
        <dbReference type="Google" id="ProtNLM"/>
    </source>
</evidence>
<name>A0A372ZTM9_9ACTN</name>
<gene>
    <name evidence="1" type="ORF">DR950_13265</name>
</gene>
<protein>
    <recommendedName>
        <fullName evidence="3">Translation initiation factor 2</fullName>
    </recommendedName>
</protein>
<proteinExistence type="predicted"/>
<evidence type="ECO:0000313" key="1">
    <source>
        <dbReference type="EMBL" id="RGD58627.1"/>
    </source>
</evidence>
<reference evidence="1 2" key="1">
    <citation type="submission" date="2018-08" db="EMBL/GenBank/DDBJ databases">
        <title>Diversity &amp; Physiological Properties of Lignin-Decomposing Actinobacteria from Soil.</title>
        <authorList>
            <person name="Roh S.G."/>
            <person name="Kim S.B."/>
        </authorList>
    </citation>
    <scope>NUCLEOTIDE SEQUENCE [LARGE SCALE GENOMIC DNA]</scope>
    <source>
        <strain evidence="1 2">MMS17-GH009</strain>
    </source>
</reference>
<accession>A0A372ZTM9</accession>
<sequence>MLNRLRRRARPWPDDSRWNTRPVNARVLAVTRTLTSATRVLDVLTLLRGRDGISFYVTVNPGSAFTAGLDAYLHAIPGNVTVMPWDEAVRHEFDLAVACAVHASMHQLHAPLVVLPHGAGYNRLVTESTGDTVSAAGLSRKELTHKGRVFPAVIGVTHPEQRRRLGSDCPEALPRAREVGDLCFDRMHGSTGSRDRYRERLGAVDGRRLVVVNSTWSEHSLLAQAFDLPIRLVRQLPADEYTVAVILHPNVWAFHDPESVLARATRAGLRLIPPHRGWQATVVAADCMIGDHGSVSFYGAALEHPTVLVATGAAELDPRSPTYAFGQAAPTLDPDGDLLSQLGEVLAAYDPADLRPITDLSLGSRDRAAQILTDVLYDFLTGVDQPAQAPTLPPYPDPVPLPFESPTGYDVEGECDGTEVSVRRYPIVDPEQHQPRGLHVVSAEEPVRDLKFTAEALARTTIHAERSAEAWLADASVNWPGATVLVAALGKARHLLRLPTGLLLEAHTDRSWGVVKPRLDPLLLGAALALWLADSGEPTGLPHHGLTIRTGRHRVKVTFTPRPD</sequence>
<dbReference type="AlphaFoldDB" id="A0A372ZTM9"/>
<dbReference type="RefSeq" id="WP_117487149.1">
    <property type="nucleotide sequence ID" value="NZ_QVIG01000001.1"/>
</dbReference>
<comment type="caution">
    <text evidence="1">The sequence shown here is derived from an EMBL/GenBank/DDBJ whole genome shotgun (WGS) entry which is preliminary data.</text>
</comment>
<dbReference type="Gene3D" id="3.40.50.12580">
    <property type="match status" value="1"/>
</dbReference>
<dbReference type="EMBL" id="QVIG01000001">
    <property type="protein sequence ID" value="RGD58627.1"/>
    <property type="molecule type" value="Genomic_DNA"/>
</dbReference>